<gene>
    <name evidence="3" type="primary">DNHD1</name>
    <name evidence="3" type="ORF">Y1Q_0016729</name>
</gene>
<dbReference type="EMBL" id="AKHW03003818">
    <property type="protein sequence ID" value="KYO33063.1"/>
    <property type="molecule type" value="Genomic_DNA"/>
</dbReference>
<dbReference type="Pfam" id="PF12777">
    <property type="entry name" value="MT"/>
    <property type="match status" value="1"/>
</dbReference>
<dbReference type="GO" id="GO:0051959">
    <property type="term" value="F:dynein light intermediate chain binding"/>
    <property type="evidence" value="ECO:0007669"/>
    <property type="project" value="InterPro"/>
</dbReference>
<dbReference type="STRING" id="8496.A0A151N8B2"/>
<feature type="coiled-coil region" evidence="1">
    <location>
        <begin position="33"/>
        <end position="95"/>
    </location>
</feature>
<keyword evidence="1" id="KW-0175">Coiled coil</keyword>
<evidence type="ECO:0000313" key="4">
    <source>
        <dbReference type="Proteomes" id="UP000050525"/>
    </source>
</evidence>
<accession>A0A151N8B2</accession>
<feature type="coiled-coil region" evidence="1">
    <location>
        <begin position="229"/>
        <end position="277"/>
    </location>
</feature>
<keyword evidence="4" id="KW-1185">Reference proteome</keyword>
<name>A0A151N8B2_ALLMI</name>
<dbReference type="Gene3D" id="1.20.920.20">
    <property type="match status" value="1"/>
</dbReference>
<reference evidence="3 4" key="1">
    <citation type="journal article" date="2012" name="Genome Biol.">
        <title>Sequencing three crocodilian genomes to illuminate the evolution of archosaurs and amniotes.</title>
        <authorList>
            <person name="St John J.A."/>
            <person name="Braun E.L."/>
            <person name="Isberg S.R."/>
            <person name="Miles L.G."/>
            <person name="Chong A.Y."/>
            <person name="Gongora J."/>
            <person name="Dalzell P."/>
            <person name="Moran C."/>
            <person name="Bed'hom B."/>
            <person name="Abzhanov A."/>
            <person name="Burgess S.C."/>
            <person name="Cooksey A.M."/>
            <person name="Castoe T.A."/>
            <person name="Crawford N.G."/>
            <person name="Densmore L.D."/>
            <person name="Drew J.C."/>
            <person name="Edwards S.V."/>
            <person name="Faircloth B.C."/>
            <person name="Fujita M.K."/>
            <person name="Greenwold M.J."/>
            <person name="Hoffmann F.G."/>
            <person name="Howard J.M."/>
            <person name="Iguchi T."/>
            <person name="Janes D.E."/>
            <person name="Khan S.Y."/>
            <person name="Kohno S."/>
            <person name="de Koning A.J."/>
            <person name="Lance S.L."/>
            <person name="McCarthy F.M."/>
            <person name="McCormack J.E."/>
            <person name="Merchant M.E."/>
            <person name="Peterson D.G."/>
            <person name="Pollock D.D."/>
            <person name="Pourmand N."/>
            <person name="Raney B.J."/>
            <person name="Roessler K.A."/>
            <person name="Sanford J.R."/>
            <person name="Sawyer R.H."/>
            <person name="Schmidt C.J."/>
            <person name="Triplett E.W."/>
            <person name="Tuberville T.D."/>
            <person name="Venegas-Anaya M."/>
            <person name="Howard J.T."/>
            <person name="Jarvis E.D."/>
            <person name="Guillette L.J.Jr."/>
            <person name="Glenn T.C."/>
            <person name="Green R.E."/>
            <person name="Ray D.A."/>
        </authorList>
    </citation>
    <scope>NUCLEOTIDE SEQUENCE [LARGE SCALE GENOMIC DNA]</scope>
    <source>
        <strain evidence="3">KSC_2009_1</strain>
    </source>
</reference>
<dbReference type="InterPro" id="IPR026983">
    <property type="entry name" value="DHC"/>
</dbReference>
<dbReference type="GO" id="GO:0008569">
    <property type="term" value="F:minus-end-directed microtubule motor activity"/>
    <property type="evidence" value="ECO:0007669"/>
    <property type="project" value="TreeGrafter"/>
</dbReference>
<evidence type="ECO:0000256" key="1">
    <source>
        <dbReference type="SAM" id="Coils"/>
    </source>
</evidence>
<feature type="domain" description="Dynein heavy chain coiled coil stalk" evidence="2">
    <location>
        <begin position="5"/>
        <end position="293"/>
    </location>
</feature>
<proteinExistence type="predicted"/>
<dbReference type="PANTHER" id="PTHR10676:SF359">
    <property type="entry name" value="DYNEIN HEAVY CHAIN DOMAIN-CONTAINING PROTEIN 1"/>
    <property type="match status" value="1"/>
</dbReference>
<dbReference type="GO" id="GO:0030317">
    <property type="term" value="P:flagellated sperm motility"/>
    <property type="evidence" value="ECO:0007669"/>
    <property type="project" value="TreeGrafter"/>
</dbReference>
<evidence type="ECO:0000313" key="3">
    <source>
        <dbReference type="EMBL" id="KYO33063.1"/>
    </source>
</evidence>
<dbReference type="PANTHER" id="PTHR10676">
    <property type="entry name" value="DYNEIN HEAVY CHAIN FAMILY PROTEIN"/>
    <property type="match status" value="1"/>
</dbReference>
<dbReference type="InterPro" id="IPR024743">
    <property type="entry name" value="Dynein_HC_stalk"/>
</dbReference>
<organism evidence="3 4">
    <name type="scientific">Alligator mississippiensis</name>
    <name type="common">American alligator</name>
    <dbReference type="NCBI Taxonomy" id="8496"/>
    <lineage>
        <taxon>Eukaryota</taxon>
        <taxon>Metazoa</taxon>
        <taxon>Chordata</taxon>
        <taxon>Craniata</taxon>
        <taxon>Vertebrata</taxon>
        <taxon>Euteleostomi</taxon>
        <taxon>Archelosauria</taxon>
        <taxon>Archosauria</taxon>
        <taxon>Crocodylia</taxon>
        <taxon>Alligatoridae</taxon>
        <taxon>Alligatorinae</taxon>
        <taxon>Alligator</taxon>
    </lineage>
</organism>
<protein>
    <submittedName>
        <fullName evidence="3">Dynein heavy chain domain-containing protein 1</fullName>
    </submittedName>
</protein>
<evidence type="ECO:0000259" key="2">
    <source>
        <dbReference type="Pfam" id="PF12777"/>
    </source>
</evidence>
<sequence length="318" mass="36611">MQAQTQAQAYRLRAVLDKLQEVSERQQARGQDVRVLEEKLRKAKEKVVRCRRRAEQEEAVRRQHEQDCQQRQARLEDLAAEHSRLEQAQEEALEKMGIDYEAALARLHVGDVEELRSYRRPPVPVVRVTDLLCRMFQQAPGWDSARQLLGRPDFYQELLFYPKDELSEEVQEALGHAAADPTFLDPVLRGASRAAAALGQWMCAVQRYGQARRTWQPVLQQLARCEQQIRDEEGQLSNRLLQAERLQERSAAWALKLEQVLEQQEALARQLHCAQQDQAEGDSVGCTMAAHMARWLEAAQVQGWVRRGQRFGEEQAPS</sequence>
<dbReference type="GO" id="GO:0036156">
    <property type="term" value="C:inner dynein arm"/>
    <property type="evidence" value="ECO:0007669"/>
    <property type="project" value="TreeGrafter"/>
</dbReference>
<comment type="caution">
    <text evidence="3">The sequence shown here is derived from an EMBL/GenBank/DDBJ whole genome shotgun (WGS) entry which is preliminary data.</text>
</comment>
<dbReference type="AlphaFoldDB" id="A0A151N8B2"/>
<dbReference type="GO" id="GO:0045505">
    <property type="term" value="F:dynein intermediate chain binding"/>
    <property type="evidence" value="ECO:0007669"/>
    <property type="project" value="InterPro"/>
</dbReference>
<dbReference type="GO" id="GO:0036126">
    <property type="term" value="C:sperm flagellum"/>
    <property type="evidence" value="ECO:0007669"/>
    <property type="project" value="TreeGrafter"/>
</dbReference>
<dbReference type="Proteomes" id="UP000050525">
    <property type="component" value="Unassembled WGS sequence"/>
</dbReference>